<keyword evidence="1" id="KW-0812">Transmembrane</keyword>
<dbReference type="RefSeq" id="WP_135328145.1">
    <property type="nucleotide sequence ID" value="NZ_SRJC01000004.1"/>
</dbReference>
<protein>
    <submittedName>
        <fullName evidence="2">Uncharacterized protein</fullName>
    </submittedName>
</protein>
<organism evidence="2 3">
    <name type="scientific">Halobacillus salinus</name>
    <dbReference type="NCBI Taxonomy" id="192814"/>
    <lineage>
        <taxon>Bacteria</taxon>
        <taxon>Bacillati</taxon>
        <taxon>Bacillota</taxon>
        <taxon>Bacilli</taxon>
        <taxon>Bacillales</taxon>
        <taxon>Bacillaceae</taxon>
        <taxon>Halobacillus</taxon>
    </lineage>
</organism>
<dbReference type="Proteomes" id="UP000297982">
    <property type="component" value="Unassembled WGS sequence"/>
</dbReference>
<dbReference type="EMBL" id="SRJC01000004">
    <property type="protein sequence ID" value="TGB01835.1"/>
    <property type="molecule type" value="Genomic_DNA"/>
</dbReference>
<evidence type="ECO:0000256" key="1">
    <source>
        <dbReference type="SAM" id="Phobius"/>
    </source>
</evidence>
<keyword evidence="1" id="KW-0472">Membrane</keyword>
<comment type="caution">
    <text evidence="2">The sequence shown here is derived from an EMBL/GenBank/DDBJ whole genome shotgun (WGS) entry which is preliminary data.</text>
</comment>
<keyword evidence="3" id="KW-1185">Reference proteome</keyword>
<name>A0A4Z0GVQ3_9BACI</name>
<feature type="transmembrane region" description="Helical" evidence="1">
    <location>
        <begin position="48"/>
        <end position="68"/>
    </location>
</feature>
<dbReference type="STRING" id="192814.GCA_900166575_03658"/>
<dbReference type="AlphaFoldDB" id="A0A4Z0GVQ3"/>
<reference evidence="2 3" key="1">
    <citation type="journal article" date="2003" name="Int. J. Syst. Evol. Microbiol.">
        <title>Halobacillus salinus sp. nov., isolated from a salt lake on the coast of the East Sea in Korea.</title>
        <authorList>
            <person name="Yoon J.H."/>
            <person name="Kang K.H."/>
            <person name="Park Y.H."/>
        </authorList>
    </citation>
    <scope>NUCLEOTIDE SEQUENCE [LARGE SCALE GENOMIC DNA]</scope>
    <source>
        <strain evidence="2 3">HSL-3</strain>
    </source>
</reference>
<keyword evidence="1" id="KW-1133">Transmembrane helix</keyword>
<accession>A0A4Z0GVQ3</accession>
<evidence type="ECO:0000313" key="2">
    <source>
        <dbReference type="EMBL" id="TGB01835.1"/>
    </source>
</evidence>
<proteinExistence type="predicted"/>
<gene>
    <name evidence="2" type="ORF">E4663_14460</name>
</gene>
<sequence>MNSNVKKELDYELRDEHFASKEIVLEKNSQPVTIKERVRDLWNKEIEIPVVPLATSIVIALTMTVVPYTTKTPQPKSGIVEIDGSYYWQDRVEELRENAD</sequence>
<evidence type="ECO:0000313" key="3">
    <source>
        <dbReference type="Proteomes" id="UP000297982"/>
    </source>
</evidence>